<reference evidence="15 16" key="1">
    <citation type="journal article" date="2020" name="IScience">
        <title>Genome Sequencing of the Endangered Kingdonia uniflora (Circaeasteraceae, Ranunculales) Reveals Potential Mechanisms of Evolutionary Specialization.</title>
        <authorList>
            <person name="Sun Y."/>
            <person name="Deng T."/>
            <person name="Zhang A."/>
            <person name="Moore M.J."/>
            <person name="Landis J.B."/>
            <person name="Lin N."/>
            <person name="Zhang H."/>
            <person name="Zhang X."/>
            <person name="Huang J."/>
            <person name="Zhang X."/>
            <person name="Sun H."/>
            <person name="Wang H."/>
        </authorList>
    </citation>
    <scope>NUCLEOTIDE SEQUENCE [LARGE SCALE GENOMIC DNA]</scope>
    <source>
        <strain evidence="15">TB1705</strain>
        <tissue evidence="15">Leaf</tissue>
    </source>
</reference>
<keyword evidence="6" id="KW-0547">Nucleotide-binding</keyword>
<dbReference type="PANTHER" id="PTHR43394">
    <property type="entry name" value="ATP-DEPENDENT PERMEASE MDL1, MITOCHONDRIAL"/>
    <property type="match status" value="1"/>
</dbReference>
<keyword evidence="16" id="KW-1185">Reference proteome</keyword>
<keyword evidence="10" id="KW-0325">Glycoprotein</keyword>
<dbReference type="GO" id="GO:0005743">
    <property type="term" value="C:mitochondrial inner membrane"/>
    <property type="evidence" value="ECO:0007669"/>
    <property type="project" value="TreeGrafter"/>
</dbReference>
<dbReference type="CDD" id="cd18578">
    <property type="entry name" value="ABC_6TM_Pgp_ABCB1_D2_like"/>
    <property type="match status" value="1"/>
</dbReference>
<sequence length="1299" mass="141895">MDNSSITEIDIQPEETKDANDSMKATTIDKQPEETKDAKVSKKATETDIHPDKIRDAKVLKKAKEEKESANITSFYKLFSFADALDIVLMIIGTVAALAHGLAMPLMSFFLGHLINTFGTTVVGDRNFIKEVSKVSLWFVYLGIVAGVASFLQVACWNVTGARQAARIKNLYLKTLLRQDIAFFDNEANTGEVVGTMSGDAALIQDAMAEKVGKCLQLISSFIGGFTIAFFHGWLLVLVMLCTAPLLVISHAAVSTVLRKNATSGQAAYREAGAIVEQTIGSIRTVVSFTGEKRVVDRYNRSVEISRKAFVQQGFSVGVGIGSLMFVLLGSYSLAVWFGSVMILHRGYTGGDVIIVIFSVVTGATSLGDVSPCLRAFATGKAAAFKMFKTINRKTNIDAYDTTGCKLDDIRGDIELRDIHFSYPSRLDQEILSGFSISITSGTTAALVGESGSGKSTVISLIERFYDPQAGEVLIDGINLKEFQLRWIREKIGLVSQEPVLFASTIKDNIVYGKYDATVDEIRVAVELANAATFIDKMPQGLETMVGDYGSQLSGGQKQRVAIARAILRDPRILLLDEATSALDVESERVVQEALDKIMANRTTIVVAHRLSTVKKSDMIAVIHGGKIIEKGLHSELVNSNGAYNQLIRLQNGNQESEMKSTNDPHKQEDTKDYQIKSDQCLSIEGPSNFLSPSKSSARPTTTTVVNTEKTPPQHEVPLRRLALLSKPEFPILLIGSCFSVINGFVFPVFGALLSSIIHTFFKPPNLLRKESNFWLWMFATLGVVSFTCSTGRGYFFAMAGSRLIKRVRSMSFQKVVSMEIGWFDEPQHSSSAIGARLSMDATAIRGLVGDSLSPLVQNTTSVIVALVIALEANWPLALIVIALFPLLGINFWASMKFVKRFNADAKMMHAEASQVANDAVRNIRTVASFCAEDNVTKLYRNKCEGPKKAGIRQGLVTGIAFGLSSLILFCGYATSFYAGGRFVENGKSTFTDVFRVFFALIMTALMVSESAAAAPDTNKAKASMNSIFEILDRKSKIDPSDDSGMTLENVNGDIEFQHVSFMYPMRPEVQVLRDLCLAVQSGKTVALVGESGCGKSTVISLLQRFYDPNSGQIMLDGIEIRKFQLKWFRQQMGLVSQEPVLFNETIRANIAYGKEEGEATETEILAAAESANAHKFISGLQQGYDTEVGERGIQLSGGQKQRVAIARAIVKAPKILLLDEATSALDAESERIVQDALDQVMVDRTTIVVAHRLSTIMGSDLIAVVKNGVITEQGRHEDLVNMKYGIYASLIALHTRAS</sequence>
<evidence type="ECO:0000256" key="8">
    <source>
        <dbReference type="ARBA" id="ARBA00022989"/>
    </source>
</evidence>
<protein>
    <submittedName>
        <fullName evidence="15">Uncharacterized protein</fullName>
    </submittedName>
</protein>
<feature type="transmembrane region" description="Helical" evidence="12">
    <location>
        <begin position="995"/>
        <end position="1015"/>
    </location>
</feature>
<evidence type="ECO:0000256" key="7">
    <source>
        <dbReference type="ARBA" id="ARBA00022840"/>
    </source>
</evidence>
<dbReference type="Gene3D" id="1.20.1560.10">
    <property type="entry name" value="ABC transporter type 1, transmembrane domain"/>
    <property type="match status" value="2"/>
</dbReference>
<feature type="region of interest" description="Disordered" evidence="11">
    <location>
        <begin position="1"/>
        <end position="47"/>
    </location>
</feature>
<dbReference type="PANTHER" id="PTHR43394:SF16">
    <property type="entry name" value="ABC TRANSPORTER B FAMILY MEMBER 4-LIKE ISOFORM X1"/>
    <property type="match status" value="1"/>
</dbReference>
<dbReference type="PROSITE" id="PS00211">
    <property type="entry name" value="ABC_TRANSPORTER_1"/>
    <property type="match status" value="2"/>
</dbReference>
<comment type="subcellular location">
    <subcellularLocation>
        <location evidence="1">Cell membrane</location>
        <topology evidence="1">Multi-pass membrane protein</topology>
    </subcellularLocation>
</comment>
<keyword evidence="4 12" id="KW-0812">Transmembrane</keyword>
<keyword evidence="8 12" id="KW-1133">Transmembrane helix</keyword>
<organism evidence="15 16">
    <name type="scientific">Kingdonia uniflora</name>
    <dbReference type="NCBI Taxonomy" id="39325"/>
    <lineage>
        <taxon>Eukaryota</taxon>
        <taxon>Viridiplantae</taxon>
        <taxon>Streptophyta</taxon>
        <taxon>Embryophyta</taxon>
        <taxon>Tracheophyta</taxon>
        <taxon>Spermatophyta</taxon>
        <taxon>Magnoliopsida</taxon>
        <taxon>Ranunculales</taxon>
        <taxon>Circaeasteraceae</taxon>
        <taxon>Kingdonia</taxon>
    </lineage>
</organism>
<dbReference type="GO" id="GO:0015421">
    <property type="term" value="F:ABC-type oligopeptide transporter activity"/>
    <property type="evidence" value="ECO:0007669"/>
    <property type="project" value="TreeGrafter"/>
</dbReference>
<feature type="transmembrane region" description="Helical" evidence="12">
    <location>
        <begin position="730"/>
        <end position="754"/>
    </location>
</feature>
<keyword evidence="9 12" id="KW-0472">Membrane</keyword>
<accession>A0A7J7NZ91</accession>
<comment type="caution">
    <text evidence="15">The sequence shown here is derived from an EMBL/GenBank/DDBJ whole genome shotgun (WGS) entry which is preliminary data.</text>
</comment>
<dbReference type="EMBL" id="JACGCM010000440">
    <property type="protein sequence ID" value="KAF6172248.1"/>
    <property type="molecule type" value="Genomic_DNA"/>
</dbReference>
<evidence type="ECO:0000256" key="1">
    <source>
        <dbReference type="ARBA" id="ARBA00004651"/>
    </source>
</evidence>
<evidence type="ECO:0000256" key="9">
    <source>
        <dbReference type="ARBA" id="ARBA00023136"/>
    </source>
</evidence>
<dbReference type="OrthoDB" id="6500128at2759"/>
<dbReference type="Gene3D" id="3.40.50.300">
    <property type="entry name" value="P-loop containing nucleotide triphosphate hydrolases"/>
    <property type="match status" value="2"/>
</dbReference>
<dbReference type="GO" id="GO:0090374">
    <property type="term" value="P:oligopeptide export from mitochondrion"/>
    <property type="evidence" value="ECO:0007669"/>
    <property type="project" value="TreeGrafter"/>
</dbReference>
<dbReference type="InterPro" id="IPR027417">
    <property type="entry name" value="P-loop_NTPase"/>
</dbReference>
<dbReference type="Pfam" id="PF00664">
    <property type="entry name" value="ABC_membrane"/>
    <property type="match status" value="2"/>
</dbReference>
<evidence type="ECO:0000256" key="3">
    <source>
        <dbReference type="ARBA" id="ARBA00022448"/>
    </source>
</evidence>
<dbReference type="SUPFAM" id="SSF90123">
    <property type="entry name" value="ABC transporter transmembrane region"/>
    <property type="match status" value="2"/>
</dbReference>
<feature type="transmembrane region" description="Helical" evidence="12">
    <location>
        <begin position="315"/>
        <end position="338"/>
    </location>
</feature>
<gene>
    <name evidence="15" type="ORF">GIB67_024870</name>
</gene>
<feature type="compositionally biased region" description="Low complexity" evidence="11">
    <location>
        <begin position="700"/>
        <end position="711"/>
    </location>
</feature>
<dbReference type="SUPFAM" id="SSF52540">
    <property type="entry name" value="P-loop containing nucleoside triphosphate hydrolases"/>
    <property type="match status" value="2"/>
</dbReference>
<evidence type="ECO:0000313" key="15">
    <source>
        <dbReference type="EMBL" id="KAF6172248.1"/>
    </source>
</evidence>
<dbReference type="InterPro" id="IPR036640">
    <property type="entry name" value="ABC1_TM_sf"/>
</dbReference>
<evidence type="ECO:0000259" key="14">
    <source>
        <dbReference type="PROSITE" id="PS50929"/>
    </source>
</evidence>
<dbReference type="PROSITE" id="PS50929">
    <property type="entry name" value="ABC_TM1F"/>
    <property type="match status" value="2"/>
</dbReference>
<name>A0A7J7NZ91_9MAGN</name>
<dbReference type="CDD" id="cd03249">
    <property type="entry name" value="ABC_MTABC3_MDL1_MDL2"/>
    <property type="match status" value="2"/>
</dbReference>
<comment type="similarity">
    <text evidence="2">Belongs to the ABC transporter superfamily. ABCB family. Multidrug resistance exporter (TC 3.A.1.201) subfamily.</text>
</comment>
<proteinExistence type="inferred from homology"/>
<feature type="domain" description="ABC transmembrane type-1" evidence="14">
    <location>
        <begin position="91"/>
        <end position="379"/>
    </location>
</feature>
<feature type="domain" description="ABC transmembrane type-1" evidence="14">
    <location>
        <begin position="734"/>
        <end position="1020"/>
    </location>
</feature>
<feature type="transmembrane region" description="Helical" evidence="12">
    <location>
        <begin position="135"/>
        <end position="159"/>
    </location>
</feature>
<dbReference type="GO" id="GO:0005524">
    <property type="term" value="F:ATP binding"/>
    <property type="evidence" value="ECO:0007669"/>
    <property type="project" value="UniProtKB-KW"/>
</dbReference>
<feature type="transmembrane region" description="Helical" evidence="12">
    <location>
        <begin position="218"/>
        <end position="249"/>
    </location>
</feature>
<dbReference type="InterPro" id="IPR017871">
    <property type="entry name" value="ABC_transporter-like_CS"/>
</dbReference>
<feature type="transmembrane region" description="Helical" evidence="12">
    <location>
        <begin position="87"/>
        <end position="115"/>
    </location>
</feature>
<evidence type="ECO:0000256" key="12">
    <source>
        <dbReference type="SAM" id="Phobius"/>
    </source>
</evidence>
<dbReference type="InterPro" id="IPR003439">
    <property type="entry name" value="ABC_transporter-like_ATP-bd"/>
</dbReference>
<keyword evidence="7" id="KW-0067">ATP-binding</keyword>
<feature type="compositionally biased region" description="Basic and acidic residues" evidence="11">
    <location>
        <begin position="657"/>
        <end position="673"/>
    </location>
</feature>
<dbReference type="FunFam" id="3.40.50.300:FF:000066">
    <property type="entry name" value="ABC transporter B family member 1"/>
    <property type="match status" value="2"/>
</dbReference>
<dbReference type="CDD" id="cd18577">
    <property type="entry name" value="ABC_6TM_Pgp_ABCB1_D1_like"/>
    <property type="match status" value="1"/>
</dbReference>
<keyword evidence="5" id="KW-0677">Repeat</keyword>
<evidence type="ECO:0000256" key="11">
    <source>
        <dbReference type="SAM" id="MobiDB-lite"/>
    </source>
</evidence>
<feature type="compositionally biased region" description="Polar residues" evidence="11">
    <location>
        <begin position="689"/>
        <end position="699"/>
    </location>
</feature>
<feature type="transmembrane region" description="Helical" evidence="12">
    <location>
        <begin position="956"/>
        <end position="975"/>
    </location>
</feature>
<feature type="domain" description="ABC transporter" evidence="13">
    <location>
        <begin position="1055"/>
        <end position="1293"/>
    </location>
</feature>
<dbReference type="Pfam" id="PF00005">
    <property type="entry name" value="ABC_tran"/>
    <property type="match status" value="2"/>
</dbReference>
<dbReference type="PROSITE" id="PS50893">
    <property type="entry name" value="ABC_TRANSPORTER_2"/>
    <property type="match status" value="2"/>
</dbReference>
<feature type="region of interest" description="Disordered" evidence="11">
    <location>
        <begin position="654"/>
        <end position="673"/>
    </location>
</feature>
<evidence type="ECO:0000259" key="13">
    <source>
        <dbReference type="PROSITE" id="PS50893"/>
    </source>
</evidence>
<feature type="transmembrane region" description="Helical" evidence="12">
    <location>
        <begin position="877"/>
        <end position="899"/>
    </location>
</feature>
<dbReference type="InterPro" id="IPR011527">
    <property type="entry name" value="ABC1_TM_dom"/>
</dbReference>
<dbReference type="Proteomes" id="UP000541444">
    <property type="component" value="Unassembled WGS sequence"/>
</dbReference>
<evidence type="ECO:0000256" key="6">
    <source>
        <dbReference type="ARBA" id="ARBA00022741"/>
    </source>
</evidence>
<keyword evidence="3" id="KW-0813">Transport</keyword>
<dbReference type="GO" id="GO:0016887">
    <property type="term" value="F:ATP hydrolysis activity"/>
    <property type="evidence" value="ECO:0007669"/>
    <property type="project" value="InterPro"/>
</dbReference>
<dbReference type="SMART" id="SM00382">
    <property type="entry name" value="AAA"/>
    <property type="match status" value="2"/>
</dbReference>
<evidence type="ECO:0000256" key="2">
    <source>
        <dbReference type="ARBA" id="ARBA00007577"/>
    </source>
</evidence>
<feature type="domain" description="ABC transporter" evidence="13">
    <location>
        <begin position="414"/>
        <end position="650"/>
    </location>
</feature>
<evidence type="ECO:0000256" key="4">
    <source>
        <dbReference type="ARBA" id="ARBA00022692"/>
    </source>
</evidence>
<dbReference type="InterPro" id="IPR003593">
    <property type="entry name" value="AAA+_ATPase"/>
</dbReference>
<feature type="compositionally biased region" description="Basic and acidic residues" evidence="11">
    <location>
        <begin position="30"/>
        <end position="47"/>
    </location>
</feature>
<evidence type="ECO:0000313" key="16">
    <source>
        <dbReference type="Proteomes" id="UP000541444"/>
    </source>
</evidence>
<dbReference type="GO" id="GO:0005886">
    <property type="term" value="C:plasma membrane"/>
    <property type="evidence" value="ECO:0007669"/>
    <property type="project" value="UniProtKB-SubCell"/>
</dbReference>
<dbReference type="InterPro" id="IPR039421">
    <property type="entry name" value="Type_1_exporter"/>
</dbReference>
<feature type="region of interest" description="Disordered" evidence="11">
    <location>
        <begin position="688"/>
        <end position="712"/>
    </location>
</feature>
<evidence type="ECO:0000256" key="5">
    <source>
        <dbReference type="ARBA" id="ARBA00022737"/>
    </source>
</evidence>
<evidence type="ECO:0000256" key="10">
    <source>
        <dbReference type="ARBA" id="ARBA00023180"/>
    </source>
</evidence>
<feature type="transmembrane region" description="Helical" evidence="12">
    <location>
        <begin position="774"/>
        <end position="798"/>
    </location>
</feature>